<accession>A0A484NTI3</accession>
<keyword evidence="2" id="KW-1185">Reference proteome</keyword>
<evidence type="ECO:0000313" key="2">
    <source>
        <dbReference type="Proteomes" id="UP000595140"/>
    </source>
</evidence>
<dbReference type="EMBL" id="OOIL02006886">
    <property type="protein sequence ID" value="VFR03538.1"/>
    <property type="molecule type" value="Genomic_DNA"/>
</dbReference>
<evidence type="ECO:0000313" key="1">
    <source>
        <dbReference type="EMBL" id="VFR03538.1"/>
    </source>
</evidence>
<reference evidence="1 2" key="1">
    <citation type="submission" date="2018-04" db="EMBL/GenBank/DDBJ databases">
        <authorList>
            <person name="Vogel A."/>
        </authorList>
    </citation>
    <scope>NUCLEOTIDE SEQUENCE [LARGE SCALE GENOMIC DNA]</scope>
</reference>
<protein>
    <submittedName>
        <fullName evidence="1">Uncharacterized protein</fullName>
    </submittedName>
</protein>
<feature type="non-terminal residue" evidence="1">
    <location>
        <position position="1"/>
    </location>
</feature>
<organism evidence="1 2">
    <name type="scientific">Cuscuta campestris</name>
    <dbReference type="NCBI Taxonomy" id="132261"/>
    <lineage>
        <taxon>Eukaryota</taxon>
        <taxon>Viridiplantae</taxon>
        <taxon>Streptophyta</taxon>
        <taxon>Embryophyta</taxon>
        <taxon>Tracheophyta</taxon>
        <taxon>Spermatophyta</taxon>
        <taxon>Magnoliopsida</taxon>
        <taxon>eudicotyledons</taxon>
        <taxon>Gunneridae</taxon>
        <taxon>Pentapetalae</taxon>
        <taxon>asterids</taxon>
        <taxon>lamiids</taxon>
        <taxon>Solanales</taxon>
        <taxon>Convolvulaceae</taxon>
        <taxon>Cuscuteae</taxon>
        <taxon>Cuscuta</taxon>
        <taxon>Cuscuta subgen. Grammica</taxon>
        <taxon>Cuscuta sect. Cleistogrammica</taxon>
    </lineage>
</organism>
<proteinExistence type="predicted"/>
<dbReference type="AlphaFoldDB" id="A0A484NTI3"/>
<dbReference type="Proteomes" id="UP000595140">
    <property type="component" value="Unassembled WGS sequence"/>
</dbReference>
<sequence length="20" mass="2320">YLLSSAGELIPKFDYYLIDV</sequence>
<gene>
    <name evidence="1" type="ORF">CCAM_LOCUS45313</name>
</gene>
<name>A0A484NTI3_9ASTE</name>